<dbReference type="VEuPathDB" id="FungiDB:FUN_022842"/>
<accession>A0A2N1N2M4</accession>
<comment type="caution">
    <text evidence="2">The sequence shown here is derived from an EMBL/GenBank/DDBJ whole genome shotgun (WGS) entry which is preliminary data.</text>
</comment>
<organism evidence="2 3">
    <name type="scientific">Rhizophagus irregularis</name>
    <dbReference type="NCBI Taxonomy" id="588596"/>
    <lineage>
        <taxon>Eukaryota</taxon>
        <taxon>Fungi</taxon>
        <taxon>Fungi incertae sedis</taxon>
        <taxon>Mucoromycota</taxon>
        <taxon>Glomeromycotina</taxon>
        <taxon>Glomeromycetes</taxon>
        <taxon>Glomerales</taxon>
        <taxon>Glomeraceae</taxon>
        <taxon>Rhizophagus</taxon>
    </lineage>
</organism>
<proteinExistence type="predicted"/>
<dbReference type="InterPro" id="IPR011009">
    <property type="entry name" value="Kinase-like_dom_sf"/>
</dbReference>
<dbReference type="AlphaFoldDB" id="A0A2N1N2M4"/>
<evidence type="ECO:0000313" key="2">
    <source>
        <dbReference type="EMBL" id="PKK68127.1"/>
    </source>
</evidence>
<dbReference type="GO" id="GO:0004674">
    <property type="term" value="F:protein serine/threonine kinase activity"/>
    <property type="evidence" value="ECO:0007669"/>
    <property type="project" value="TreeGrafter"/>
</dbReference>
<evidence type="ECO:0000259" key="1">
    <source>
        <dbReference type="PROSITE" id="PS50011"/>
    </source>
</evidence>
<evidence type="ECO:0000313" key="3">
    <source>
        <dbReference type="Proteomes" id="UP000233469"/>
    </source>
</evidence>
<keyword evidence="2" id="KW-0418">Kinase</keyword>
<dbReference type="Proteomes" id="UP000233469">
    <property type="component" value="Unassembled WGS sequence"/>
</dbReference>
<dbReference type="EMBL" id="LLXL01000880">
    <property type="protein sequence ID" value="PKK68127.1"/>
    <property type="molecule type" value="Genomic_DNA"/>
</dbReference>
<dbReference type="VEuPathDB" id="FungiDB:RhiirA1_459391"/>
<gene>
    <name evidence="2" type="ORF">RhiirC2_750774</name>
</gene>
<dbReference type="PROSITE" id="PS50011">
    <property type="entry name" value="PROTEIN_KINASE_DOM"/>
    <property type="match status" value="1"/>
</dbReference>
<dbReference type="Pfam" id="PF07714">
    <property type="entry name" value="PK_Tyr_Ser-Thr"/>
    <property type="match status" value="1"/>
</dbReference>
<dbReference type="PANTHER" id="PTHR44329">
    <property type="entry name" value="SERINE/THREONINE-PROTEIN KINASE TNNI3K-RELATED"/>
    <property type="match status" value="1"/>
</dbReference>
<sequence>MPYIAPEVIRGLGNTKAADIYSFGIIMWEILTGERPYKDQPHDIHLAFKILDGLRPTIPEGTPDNYRNLMQKCWHKNLTERAKNIKNEVMSLRNSLDLDLKHLRGPVGNNGKDLSFSTLSIHPEACYVSKHLPLDELRGEFCQHPEWPGKGWDLLKKEPTVKNETQHKYISREYDLSLDIEFLIKNDGSFIDRAIRLSPKRSKS</sequence>
<feature type="domain" description="Protein kinase" evidence="1">
    <location>
        <begin position="1"/>
        <end position="96"/>
    </location>
</feature>
<reference evidence="2 3" key="1">
    <citation type="submission" date="2016-04" db="EMBL/GenBank/DDBJ databases">
        <title>Genome analyses suggest a sexual origin of heterokaryosis in a supposedly ancient asexual fungus.</title>
        <authorList>
            <person name="Ropars J."/>
            <person name="Sedzielewska K."/>
            <person name="Noel J."/>
            <person name="Charron P."/>
            <person name="Farinelli L."/>
            <person name="Marton T."/>
            <person name="Kruger M."/>
            <person name="Pelin A."/>
            <person name="Brachmann A."/>
            <person name="Corradi N."/>
        </authorList>
    </citation>
    <scope>NUCLEOTIDE SEQUENCE [LARGE SCALE GENOMIC DNA]</scope>
    <source>
        <strain evidence="2 3">C2</strain>
    </source>
</reference>
<dbReference type="InterPro" id="IPR001245">
    <property type="entry name" value="Ser-Thr/Tyr_kinase_cat_dom"/>
</dbReference>
<keyword evidence="2" id="KW-0808">Transferase</keyword>
<reference evidence="2 3" key="2">
    <citation type="submission" date="2017-10" db="EMBL/GenBank/DDBJ databases">
        <title>Extensive intraspecific genome diversity in a model arbuscular mycorrhizal fungus.</title>
        <authorList>
            <person name="Chen E.C.H."/>
            <person name="Morin E."/>
            <person name="Baudet D."/>
            <person name="Noel J."/>
            <person name="Ndikumana S."/>
            <person name="Charron P."/>
            <person name="St-Onge C."/>
            <person name="Giorgi J."/>
            <person name="Grigoriev I.V."/>
            <person name="Roux C."/>
            <person name="Martin F.M."/>
            <person name="Corradi N."/>
        </authorList>
    </citation>
    <scope>NUCLEOTIDE SEQUENCE [LARGE SCALE GENOMIC DNA]</scope>
    <source>
        <strain evidence="2 3">C2</strain>
    </source>
</reference>
<dbReference type="InterPro" id="IPR000719">
    <property type="entry name" value="Prot_kinase_dom"/>
</dbReference>
<dbReference type="VEuPathDB" id="FungiDB:RhiirFUN_025174"/>
<name>A0A2N1N2M4_9GLOM</name>
<dbReference type="GO" id="GO:0005524">
    <property type="term" value="F:ATP binding"/>
    <property type="evidence" value="ECO:0007669"/>
    <property type="project" value="InterPro"/>
</dbReference>
<dbReference type="InterPro" id="IPR051681">
    <property type="entry name" value="Ser/Thr_Kinases-Pseudokinases"/>
</dbReference>
<dbReference type="SUPFAM" id="SSF56112">
    <property type="entry name" value="Protein kinase-like (PK-like)"/>
    <property type="match status" value="1"/>
</dbReference>
<protein>
    <submittedName>
        <fullName evidence="2">Kinase-like protein</fullName>
    </submittedName>
</protein>
<dbReference type="Gene3D" id="1.10.510.10">
    <property type="entry name" value="Transferase(Phosphotransferase) domain 1"/>
    <property type="match status" value="1"/>
</dbReference>
<dbReference type="PANTHER" id="PTHR44329:SF214">
    <property type="entry name" value="PROTEIN KINASE DOMAIN-CONTAINING PROTEIN"/>
    <property type="match status" value="1"/>
</dbReference>